<dbReference type="PROSITE" id="PS51313">
    <property type="entry name" value="VPS28_N"/>
    <property type="match status" value="1"/>
</dbReference>
<dbReference type="InterPro" id="IPR038358">
    <property type="entry name" value="VPS28_N_sf"/>
</dbReference>
<evidence type="ECO:0000256" key="4">
    <source>
        <dbReference type="ARBA" id="ARBA00022927"/>
    </source>
</evidence>
<evidence type="ECO:0000256" key="5">
    <source>
        <dbReference type="PIRNR" id="PIRNR017535"/>
    </source>
</evidence>
<dbReference type="InterPro" id="IPR007143">
    <property type="entry name" value="Vps28"/>
</dbReference>
<evidence type="ECO:0000256" key="2">
    <source>
        <dbReference type="ARBA" id="ARBA00022448"/>
    </source>
</evidence>
<evidence type="ECO:0000313" key="9">
    <source>
        <dbReference type="EMBL" id="GBG91065.1"/>
    </source>
</evidence>
<dbReference type="Gene3D" id="1.20.120.1130">
    <property type="match status" value="1"/>
</dbReference>
<dbReference type="OMA" id="CDEFPTV"/>
<dbReference type="InterPro" id="IPR017899">
    <property type="entry name" value="VPS28_C"/>
</dbReference>
<comment type="similarity">
    <text evidence="5 6">Belongs to the VPS28 family.</text>
</comment>
<dbReference type="GO" id="GO:0043328">
    <property type="term" value="P:protein transport to vacuole involved in ubiquitin-dependent protein catabolic process via the multivesicular body sorting pathway"/>
    <property type="evidence" value="ECO:0007669"/>
    <property type="project" value="TreeGrafter"/>
</dbReference>
<dbReference type="OrthoDB" id="2671at2759"/>
<protein>
    <recommendedName>
        <fullName evidence="5">Vacuolar protein sorting-associated protein 28 homolog</fullName>
    </recommendedName>
</protein>
<dbReference type="FunFam" id="1.20.120.1130:FF:000001">
    <property type="entry name" value="Vacuolar protein sorting-associated protein 28 homolog"/>
    <property type="match status" value="1"/>
</dbReference>
<comment type="function">
    <text evidence="5">Component of the ESCRT-I complex (endosomal sorting complex required for transport I), a regulator of vesicular trafficking process.</text>
</comment>
<dbReference type="AlphaFoldDB" id="A0A388M970"/>
<feature type="domain" description="VPS28 C-terminal" evidence="7">
    <location>
        <begin position="124"/>
        <end position="220"/>
    </location>
</feature>
<dbReference type="SUPFAM" id="SSF140427">
    <property type="entry name" value="VPS28 C-terminal domain-like"/>
    <property type="match status" value="1"/>
</dbReference>
<reference evidence="9 10" key="1">
    <citation type="journal article" date="2018" name="Cell">
        <title>The Chara Genome: Secondary Complexity and Implications for Plant Terrestrialization.</title>
        <authorList>
            <person name="Nishiyama T."/>
            <person name="Sakayama H."/>
            <person name="Vries J.D."/>
            <person name="Buschmann H."/>
            <person name="Saint-Marcoux D."/>
            <person name="Ullrich K.K."/>
            <person name="Haas F.B."/>
            <person name="Vanderstraeten L."/>
            <person name="Becker D."/>
            <person name="Lang D."/>
            <person name="Vosolsobe S."/>
            <person name="Rombauts S."/>
            <person name="Wilhelmsson P.K.I."/>
            <person name="Janitza P."/>
            <person name="Kern R."/>
            <person name="Heyl A."/>
            <person name="Rumpler F."/>
            <person name="Villalobos L.I.A.C."/>
            <person name="Clay J.M."/>
            <person name="Skokan R."/>
            <person name="Toyoda A."/>
            <person name="Suzuki Y."/>
            <person name="Kagoshima H."/>
            <person name="Schijlen E."/>
            <person name="Tajeshwar N."/>
            <person name="Catarino B."/>
            <person name="Hetherington A.J."/>
            <person name="Saltykova A."/>
            <person name="Bonnot C."/>
            <person name="Breuninger H."/>
            <person name="Symeonidi A."/>
            <person name="Radhakrishnan G.V."/>
            <person name="Van Nieuwerburgh F."/>
            <person name="Deforce D."/>
            <person name="Chang C."/>
            <person name="Karol K.G."/>
            <person name="Hedrich R."/>
            <person name="Ulvskov P."/>
            <person name="Glockner G."/>
            <person name="Delwiche C.F."/>
            <person name="Petrasek J."/>
            <person name="Van de Peer Y."/>
            <person name="Friml J."/>
            <person name="Beilby M."/>
            <person name="Dolan L."/>
            <person name="Kohara Y."/>
            <person name="Sugano S."/>
            <person name="Fujiyama A."/>
            <person name="Delaux P.-M."/>
            <person name="Quint M."/>
            <person name="TheiBen G."/>
            <person name="Hagemann M."/>
            <person name="Harholt J."/>
            <person name="Dunand C."/>
            <person name="Zachgo S."/>
            <person name="Langdale J."/>
            <person name="Maumus F."/>
            <person name="Straeten D.V.D."/>
            <person name="Gould S.B."/>
            <person name="Rensing S.A."/>
        </authorList>
    </citation>
    <scope>NUCLEOTIDE SEQUENCE [LARGE SCALE GENOMIC DNA]</scope>
    <source>
        <strain evidence="9 10">S276</strain>
    </source>
</reference>
<dbReference type="InterPro" id="IPR017898">
    <property type="entry name" value="VPS28_N"/>
</dbReference>
<dbReference type="GO" id="GO:0000813">
    <property type="term" value="C:ESCRT I complex"/>
    <property type="evidence" value="ECO:0007669"/>
    <property type="project" value="UniProtKB-UniRule"/>
</dbReference>
<keyword evidence="4 5" id="KW-0653">Protein transport</keyword>
<comment type="subcellular location">
    <subcellularLocation>
        <location evidence="1">Endosome</location>
    </subcellularLocation>
</comment>
<dbReference type="Proteomes" id="UP000265515">
    <property type="component" value="Unassembled WGS sequence"/>
</dbReference>
<dbReference type="SUPFAM" id="SSF140111">
    <property type="entry name" value="Endosomal sorting complex assembly domain"/>
    <property type="match status" value="1"/>
</dbReference>
<dbReference type="Gramene" id="GBG91065">
    <property type="protein sequence ID" value="GBG91065"/>
    <property type="gene ID" value="CBR_g51799"/>
</dbReference>
<dbReference type="EMBL" id="BFEA01000867">
    <property type="protein sequence ID" value="GBG91065.1"/>
    <property type="molecule type" value="Genomic_DNA"/>
</dbReference>
<dbReference type="PIRSF" id="PIRSF017535">
    <property type="entry name" value="VPS28"/>
    <property type="match status" value="1"/>
</dbReference>
<sequence length="223" mass="24738">MAASYSAAGSAMGGDSREIRLWNDKKEREMYESFADLFAIIKTTEKLEKAYVRDVINGKQYEPACNKLIGQFKTLRTSLKDTVPDVENFMRTYKMDCPAAVNRLLVVGIPATLEHGKPCESSGSTTVAVAETVQHFITAMDSLKLNMVAVDQLYPLLCDLLGSLNRVANLGPDFDGKVKLKEWLGRLSKMAASDELNESQSRQLMFDLESAYTAFMNSLPKSS</sequence>
<dbReference type="PANTHER" id="PTHR12937">
    <property type="entry name" value="VACUOLAR PROTEIN SORTING 28, ISOFORM 2 VPS28"/>
    <property type="match status" value="1"/>
</dbReference>
<name>A0A388M970_CHABU</name>
<dbReference type="GO" id="GO:0044877">
    <property type="term" value="F:protein-containing complex binding"/>
    <property type="evidence" value="ECO:0007669"/>
    <property type="project" value="TreeGrafter"/>
</dbReference>
<dbReference type="PROSITE" id="PS51310">
    <property type="entry name" value="VPS28_C"/>
    <property type="match status" value="1"/>
</dbReference>
<accession>A0A388M970</accession>
<dbReference type="Gene3D" id="1.20.1440.200">
    <property type="match status" value="1"/>
</dbReference>
<dbReference type="InterPro" id="IPR037206">
    <property type="entry name" value="VPS28_C_sf"/>
</dbReference>
<dbReference type="InterPro" id="IPR037202">
    <property type="entry name" value="ESCRT_assembly_dom"/>
</dbReference>
<feature type="domain" description="VPS28 N-terminal" evidence="8">
    <location>
        <begin position="8"/>
        <end position="115"/>
    </location>
</feature>
<keyword evidence="3 5" id="KW-0967">Endosome</keyword>
<evidence type="ECO:0000313" key="10">
    <source>
        <dbReference type="Proteomes" id="UP000265515"/>
    </source>
</evidence>
<keyword evidence="2 5" id="KW-0813">Transport</keyword>
<evidence type="ECO:0000256" key="6">
    <source>
        <dbReference type="PROSITE-ProRule" id="PRU00642"/>
    </source>
</evidence>
<proteinExistence type="inferred from homology"/>
<evidence type="ECO:0000256" key="3">
    <source>
        <dbReference type="ARBA" id="ARBA00022753"/>
    </source>
</evidence>
<evidence type="ECO:0000259" key="7">
    <source>
        <dbReference type="PROSITE" id="PS51310"/>
    </source>
</evidence>
<dbReference type="STRING" id="69332.A0A388M970"/>
<gene>
    <name evidence="9" type="ORF">CBR_g51799</name>
</gene>
<keyword evidence="10" id="KW-1185">Reference proteome</keyword>
<evidence type="ECO:0000256" key="1">
    <source>
        <dbReference type="ARBA" id="ARBA00004177"/>
    </source>
</evidence>
<comment type="caution">
    <text evidence="9">The sequence shown here is derived from an EMBL/GenBank/DDBJ whole genome shotgun (WGS) entry which is preliminary data.</text>
</comment>
<organism evidence="9 10">
    <name type="scientific">Chara braunii</name>
    <name type="common">Braun's stonewort</name>
    <dbReference type="NCBI Taxonomy" id="69332"/>
    <lineage>
        <taxon>Eukaryota</taxon>
        <taxon>Viridiplantae</taxon>
        <taxon>Streptophyta</taxon>
        <taxon>Charophyceae</taxon>
        <taxon>Charales</taxon>
        <taxon>Characeae</taxon>
        <taxon>Chara</taxon>
    </lineage>
</organism>
<dbReference type="Pfam" id="PF03997">
    <property type="entry name" value="VPS28"/>
    <property type="match status" value="1"/>
</dbReference>
<dbReference type="PANTHER" id="PTHR12937:SF0">
    <property type="entry name" value="VACUOLAR PROTEIN SORTING-ASSOCIATED PROTEIN 28 HOMOLOG"/>
    <property type="match status" value="1"/>
</dbReference>
<evidence type="ECO:0000259" key="8">
    <source>
        <dbReference type="PROSITE" id="PS51313"/>
    </source>
</evidence>